<dbReference type="Proteomes" id="UP001385951">
    <property type="component" value="Unassembled WGS sequence"/>
</dbReference>
<organism evidence="1 2">
    <name type="scientific">Cerrena zonata</name>
    <dbReference type="NCBI Taxonomy" id="2478898"/>
    <lineage>
        <taxon>Eukaryota</taxon>
        <taxon>Fungi</taxon>
        <taxon>Dikarya</taxon>
        <taxon>Basidiomycota</taxon>
        <taxon>Agaricomycotina</taxon>
        <taxon>Agaricomycetes</taxon>
        <taxon>Polyporales</taxon>
        <taxon>Cerrenaceae</taxon>
        <taxon>Cerrena</taxon>
    </lineage>
</organism>
<protein>
    <submittedName>
        <fullName evidence="1">Uncharacterized protein</fullName>
    </submittedName>
</protein>
<dbReference type="EMBL" id="JASBNA010000009">
    <property type="protein sequence ID" value="KAK7688830.1"/>
    <property type="molecule type" value="Genomic_DNA"/>
</dbReference>
<accession>A0AAW0G5T3</accession>
<gene>
    <name evidence="1" type="ORF">QCA50_007519</name>
</gene>
<proteinExistence type="predicted"/>
<keyword evidence="2" id="KW-1185">Reference proteome</keyword>
<reference evidence="1 2" key="1">
    <citation type="submission" date="2022-09" db="EMBL/GenBank/DDBJ databases">
        <authorList>
            <person name="Palmer J.M."/>
        </authorList>
    </citation>
    <scope>NUCLEOTIDE SEQUENCE [LARGE SCALE GENOMIC DNA]</scope>
    <source>
        <strain evidence="1 2">DSM 7382</strain>
    </source>
</reference>
<evidence type="ECO:0000313" key="2">
    <source>
        <dbReference type="Proteomes" id="UP001385951"/>
    </source>
</evidence>
<evidence type="ECO:0000313" key="1">
    <source>
        <dbReference type="EMBL" id="KAK7688830.1"/>
    </source>
</evidence>
<sequence>MNHLGDPPPHSIGTKATVEMSSEIVSIPSSPPLVVRRTAVAIARWLPFALHRKVQIGSRYGCPVVGNYRGLGSGVKREYPGMSGRAIVAMAGLLVGDTSGQE</sequence>
<comment type="caution">
    <text evidence="1">The sequence shown here is derived from an EMBL/GenBank/DDBJ whole genome shotgun (WGS) entry which is preliminary data.</text>
</comment>
<dbReference type="AlphaFoldDB" id="A0AAW0G5T3"/>
<name>A0AAW0G5T3_9APHY</name>